<accession>A9JX71</accession>
<dbReference type="HOGENOM" id="CLU_1511116_0_0_1"/>
<dbReference type="InParanoid" id="A9JX71"/>
<dbReference type="EMBL" id="CH445334">
    <property type="protein sequence ID" value="EDP89763.1"/>
    <property type="molecule type" value="Genomic_DNA"/>
</dbReference>
<sequence length="178" mass="20517">MLTPTILLIVVEVAPNHDGSQLRTCAMRSLHEFKDSPSEIFHLDAGLCMFLFRFVTVPVPCHLINAEMNEAESSNARQSLKPLFKFAIHNPVRWINLLVRHFNAKEVKVVANLTKLFELFLANSGNGGSRYEMRYEIRCEILCYPERAKSFTMLPETYHEAVKVVEICDDLQTRKRFT</sequence>
<dbReference type="AlphaFoldDB" id="A9JX71"/>
<dbReference type="Proteomes" id="UP000001055">
    <property type="component" value="Unassembled WGS sequence"/>
</dbReference>
<organism evidence="1 2">
    <name type="scientific">Phaeosphaeria nodorum (strain SN15 / ATCC MYA-4574 / FGSC 10173)</name>
    <name type="common">Glume blotch fungus</name>
    <name type="synonym">Parastagonospora nodorum</name>
    <dbReference type="NCBI Taxonomy" id="321614"/>
    <lineage>
        <taxon>Eukaryota</taxon>
        <taxon>Fungi</taxon>
        <taxon>Dikarya</taxon>
        <taxon>Ascomycota</taxon>
        <taxon>Pezizomycotina</taxon>
        <taxon>Dothideomycetes</taxon>
        <taxon>Pleosporomycetidae</taxon>
        <taxon>Pleosporales</taxon>
        <taxon>Pleosporineae</taxon>
        <taxon>Phaeosphaeriaceae</taxon>
        <taxon>Parastagonospora</taxon>
    </lineage>
</organism>
<evidence type="ECO:0000313" key="1">
    <source>
        <dbReference type="EMBL" id="EDP89763.1"/>
    </source>
</evidence>
<dbReference type="KEGG" id="pno:SNOG_20074"/>
<protein>
    <submittedName>
        <fullName evidence="1">Uncharacterized protein</fullName>
    </submittedName>
</protein>
<dbReference type="GeneID" id="5974016"/>
<reference evidence="2" key="1">
    <citation type="journal article" date="2007" name="Plant Cell">
        <title>Dothideomycete-plant interactions illuminated by genome sequencing and EST analysis of the wheat pathogen Stagonospora nodorum.</title>
        <authorList>
            <person name="Hane J.K."/>
            <person name="Lowe R.G."/>
            <person name="Solomon P.S."/>
            <person name="Tan K.C."/>
            <person name="Schoch C.L."/>
            <person name="Spatafora J.W."/>
            <person name="Crous P.W."/>
            <person name="Kodira C."/>
            <person name="Birren B.W."/>
            <person name="Galagan J.E."/>
            <person name="Torriani S.F."/>
            <person name="McDonald B.A."/>
            <person name="Oliver R.P."/>
        </authorList>
    </citation>
    <scope>NUCLEOTIDE SEQUENCE [LARGE SCALE GENOMIC DNA]</scope>
    <source>
        <strain evidence="2">SN15 / ATCC MYA-4574 / FGSC 10173</strain>
    </source>
</reference>
<name>A9JX71_PHANO</name>
<gene>
    <name evidence="1" type="ORF">SNOG_20074</name>
</gene>
<evidence type="ECO:0000313" key="2">
    <source>
        <dbReference type="Proteomes" id="UP000001055"/>
    </source>
</evidence>
<dbReference type="RefSeq" id="XP_001797126.1">
    <property type="nucleotide sequence ID" value="XM_001797074.1"/>
</dbReference>
<proteinExistence type="predicted"/>